<organism evidence="1 2">
    <name type="scientific">Chondromyces apiculatus DSM 436</name>
    <dbReference type="NCBI Taxonomy" id="1192034"/>
    <lineage>
        <taxon>Bacteria</taxon>
        <taxon>Pseudomonadati</taxon>
        <taxon>Myxococcota</taxon>
        <taxon>Polyangia</taxon>
        <taxon>Polyangiales</taxon>
        <taxon>Polyangiaceae</taxon>
        <taxon>Chondromyces</taxon>
    </lineage>
</organism>
<dbReference type="Gene3D" id="3.40.50.1460">
    <property type="match status" value="1"/>
</dbReference>
<comment type="caution">
    <text evidence="1">The sequence shown here is derived from an EMBL/GenBank/DDBJ whole genome shotgun (WGS) entry which is preliminary data.</text>
</comment>
<dbReference type="RefSeq" id="WP_197041212.1">
    <property type="nucleotide sequence ID" value="NZ_ASRX01000024.1"/>
</dbReference>
<keyword evidence="2" id="KW-1185">Reference proteome</keyword>
<dbReference type="STRING" id="1192034.CAP_3250"/>
<dbReference type="AlphaFoldDB" id="A0A017T7T6"/>
<dbReference type="EMBL" id="ASRX01000024">
    <property type="protein sequence ID" value="EYF05333.1"/>
    <property type="molecule type" value="Genomic_DNA"/>
</dbReference>
<evidence type="ECO:0000313" key="2">
    <source>
        <dbReference type="Proteomes" id="UP000019678"/>
    </source>
</evidence>
<proteinExistence type="predicted"/>
<dbReference type="Proteomes" id="UP000019678">
    <property type="component" value="Unassembled WGS sequence"/>
</dbReference>
<evidence type="ECO:0000313" key="1">
    <source>
        <dbReference type="EMBL" id="EYF05333.1"/>
    </source>
</evidence>
<sequence>MLKGDGFALFIGVDDYRAYDPSGAANLRGSVNDAVAFWRMGRQLGLAPERMRLLTSGRVDLARLDGATEANGGDANAQGILSGVRWLAARLAEATGATGPTGATGATGLFM</sequence>
<reference evidence="1 2" key="1">
    <citation type="submission" date="2013-05" db="EMBL/GenBank/DDBJ databases">
        <title>Genome assembly of Chondromyces apiculatus DSM 436.</title>
        <authorList>
            <person name="Sharma G."/>
            <person name="Khatri I."/>
            <person name="Kaur C."/>
            <person name="Mayilraj S."/>
            <person name="Subramanian S."/>
        </authorList>
    </citation>
    <scope>NUCLEOTIDE SEQUENCE [LARGE SCALE GENOMIC DNA]</scope>
    <source>
        <strain evidence="1 2">DSM 436</strain>
    </source>
</reference>
<name>A0A017T7T6_9BACT</name>
<accession>A0A017T7T6</accession>
<gene>
    <name evidence="1" type="ORF">CAP_3250</name>
</gene>
<protein>
    <submittedName>
        <fullName evidence="1">Uncharacterized protein</fullName>
    </submittedName>
</protein>